<accession>A0ABY1JC13</accession>
<keyword evidence="2" id="KW-0479">Metal-binding</keyword>
<evidence type="ECO:0000313" key="8">
    <source>
        <dbReference type="Proteomes" id="UP000185093"/>
    </source>
</evidence>
<dbReference type="PANTHER" id="PTHR30001:SF0">
    <property type="entry name" value="RIBONUCLEASE G"/>
    <property type="match status" value="1"/>
</dbReference>
<evidence type="ECO:0000256" key="3">
    <source>
        <dbReference type="ARBA" id="ARBA00022801"/>
    </source>
</evidence>
<dbReference type="PANTHER" id="PTHR30001">
    <property type="entry name" value="RIBONUCLEASE"/>
    <property type="match status" value="1"/>
</dbReference>
<dbReference type="InterPro" id="IPR003029">
    <property type="entry name" value="S1_domain"/>
</dbReference>
<evidence type="ECO:0000256" key="1">
    <source>
        <dbReference type="ARBA" id="ARBA00001946"/>
    </source>
</evidence>
<proteinExistence type="predicted"/>
<comment type="caution">
    <text evidence="7">The sequence shown here is derived from an EMBL/GenBank/DDBJ whole genome shotgun (WGS) entry which is preliminary data.</text>
</comment>
<sequence length="499" mass="56494">MNGDDKSIIANVIDPEEARVAIMEGGHLVELFAERMWDRQRAGEIYKARVDNILPGMNAAFVNLGEGRNAFLYLDDAKNVEVKPNGEVIVQVVKVARKGKGPRVTAKISLPGRYVVLIPGSREVGVSRRIYDADEKERLKDLARQLAPSDFGVIVRTAASGVDEEALKEEIEELVELWTEITNLATKMPTPSLLYRDAGLLGRVLRDELDGNVSQIVVDDPKEYEQISDYVSRYAHDQGRPTVELYTRNVPIFEYYGIEKEISAALERKLWLPSGGFLVIDQTEAMTVIDVNTGKYVGTSDLRHTIIDTNVEAAREIAKQLRLRAIGGIVIVDFIDMDYAEDKQRLLDYLGDLFKGDRNKAKVYGVTKLGLVEITRKRSRPDLKSYMTRPCPFCATTGWVLKEDVVAMDIKRFMRKVIMSSKMEALILEAHPAIARYIGENFLSQWVQEFKRAIFMVESKDLSWEKYRLEFQGTLDQALYKVNLLEGEGDLVVHRADRP</sequence>
<organism evidence="7 8">
    <name type="scientific">Acetomicrobium flavidum</name>
    <dbReference type="NCBI Taxonomy" id="49896"/>
    <lineage>
        <taxon>Bacteria</taxon>
        <taxon>Thermotogati</taxon>
        <taxon>Synergistota</taxon>
        <taxon>Synergistia</taxon>
        <taxon>Synergistales</taxon>
        <taxon>Acetomicrobiaceae</taxon>
        <taxon>Acetomicrobium</taxon>
    </lineage>
</organism>
<comment type="cofactor">
    <cofactor evidence="1">
        <name>Mg(2+)</name>
        <dbReference type="ChEBI" id="CHEBI:18420"/>
    </cofactor>
</comment>
<dbReference type="CDD" id="cd04453">
    <property type="entry name" value="S1_RNase_E"/>
    <property type="match status" value="1"/>
</dbReference>
<evidence type="ECO:0000313" key="7">
    <source>
        <dbReference type="EMBL" id="SIN64692.1"/>
    </source>
</evidence>
<reference evidence="7 8" key="1">
    <citation type="submission" date="2016-11" db="EMBL/GenBank/DDBJ databases">
        <authorList>
            <person name="Varghese N."/>
            <person name="Submissions S."/>
        </authorList>
    </citation>
    <scope>NUCLEOTIDE SEQUENCE [LARGE SCALE GENOMIC DNA]</scope>
    <source>
        <strain evidence="7 8">DSM 20664</strain>
    </source>
</reference>
<keyword evidence="8" id="KW-1185">Reference proteome</keyword>
<protein>
    <submittedName>
        <fullName evidence="7">Ribonuclease G</fullName>
    </submittedName>
</protein>
<dbReference type="Proteomes" id="UP000185093">
    <property type="component" value="Unassembled WGS sequence"/>
</dbReference>
<evidence type="ECO:0000259" key="6">
    <source>
        <dbReference type="PROSITE" id="PS50126"/>
    </source>
</evidence>
<feature type="domain" description="S1 motif" evidence="6">
    <location>
        <begin position="43"/>
        <end position="113"/>
    </location>
</feature>
<dbReference type="SUPFAM" id="SSF50249">
    <property type="entry name" value="Nucleic acid-binding proteins"/>
    <property type="match status" value="1"/>
</dbReference>
<dbReference type="Gene3D" id="2.40.50.140">
    <property type="entry name" value="Nucleic acid-binding proteins"/>
    <property type="match status" value="1"/>
</dbReference>
<gene>
    <name evidence="7" type="ORF">SAMN05444368_0652</name>
</gene>
<name>A0ABY1JC13_9BACT</name>
<dbReference type="SMART" id="SM00316">
    <property type="entry name" value="S1"/>
    <property type="match status" value="1"/>
</dbReference>
<keyword evidence="5" id="KW-0694">RNA-binding</keyword>
<dbReference type="RefSeq" id="WP_074199253.1">
    <property type="nucleotide sequence ID" value="NZ_DAONBL010000003.1"/>
</dbReference>
<dbReference type="InterPro" id="IPR019307">
    <property type="entry name" value="RNA-bd_AU-1/RNase_E/G"/>
</dbReference>
<dbReference type="PROSITE" id="PS50126">
    <property type="entry name" value="S1"/>
    <property type="match status" value="1"/>
</dbReference>
<keyword evidence="4" id="KW-0460">Magnesium</keyword>
<dbReference type="Gene3D" id="3.40.1260.20">
    <property type="entry name" value="Ribonuclease E, catalytic domain"/>
    <property type="match status" value="1"/>
</dbReference>
<dbReference type="NCBIfam" id="TIGR00757">
    <property type="entry name" value="RNaseEG"/>
    <property type="match status" value="1"/>
</dbReference>
<evidence type="ECO:0000256" key="2">
    <source>
        <dbReference type="ARBA" id="ARBA00022723"/>
    </source>
</evidence>
<dbReference type="Pfam" id="PF10150">
    <property type="entry name" value="RNase_E_G"/>
    <property type="match status" value="1"/>
</dbReference>
<dbReference type="InterPro" id="IPR004659">
    <property type="entry name" value="RNase_E/G"/>
</dbReference>
<dbReference type="EMBL" id="FSQZ01000001">
    <property type="protein sequence ID" value="SIN64692.1"/>
    <property type="molecule type" value="Genomic_DNA"/>
</dbReference>
<dbReference type="InterPro" id="IPR012340">
    <property type="entry name" value="NA-bd_OB-fold"/>
</dbReference>
<evidence type="ECO:0000256" key="4">
    <source>
        <dbReference type="ARBA" id="ARBA00022842"/>
    </source>
</evidence>
<keyword evidence="3" id="KW-0378">Hydrolase</keyword>
<evidence type="ECO:0000256" key="5">
    <source>
        <dbReference type="ARBA" id="ARBA00022884"/>
    </source>
</evidence>